<proteinExistence type="predicted"/>
<evidence type="ECO:0008006" key="3">
    <source>
        <dbReference type="Google" id="ProtNLM"/>
    </source>
</evidence>
<organism evidence="1 2">
    <name type="scientific">Streptomyces stelliscabiei</name>
    <dbReference type="NCBI Taxonomy" id="146820"/>
    <lineage>
        <taxon>Bacteria</taxon>
        <taxon>Bacillati</taxon>
        <taxon>Actinomycetota</taxon>
        <taxon>Actinomycetes</taxon>
        <taxon>Kitasatosporales</taxon>
        <taxon>Streptomycetaceae</taxon>
        <taxon>Streptomyces</taxon>
    </lineage>
</organism>
<gene>
    <name evidence="1" type="ORF">H4687_007757</name>
</gene>
<dbReference type="Proteomes" id="UP000629287">
    <property type="component" value="Unassembled WGS sequence"/>
</dbReference>
<accession>A0A8I0TXR4</accession>
<comment type="caution">
    <text evidence="1">The sequence shown here is derived from an EMBL/GenBank/DDBJ whole genome shotgun (WGS) entry which is preliminary data.</text>
</comment>
<sequence length="156" mass="17547">MLNVWIKDTDREIREMFRLDERAEVINSLPRMAPSSGPSSSPSLEICPTTQTPAAQTAMMRPGLSRDHYLKRSAEGLIHTQALLALARRRVDVLWAMLRDKRHFTPTPPPATGPAVRSVASSFITRRMRAPSVPAVILGWRAVNPSWLVLRVPREM</sequence>
<protein>
    <recommendedName>
        <fullName evidence="3">Transposase</fullName>
    </recommendedName>
</protein>
<name>A0A8I0TXR4_9ACTN</name>
<dbReference type="AlphaFoldDB" id="A0A8I0TXR4"/>
<reference evidence="1 2" key="1">
    <citation type="submission" date="2020-10" db="EMBL/GenBank/DDBJ databases">
        <title>Sequencing the genomes of 1000 actinobacteria strains.</title>
        <authorList>
            <person name="Klenk H.-P."/>
        </authorList>
    </citation>
    <scope>NUCLEOTIDE SEQUENCE [LARGE SCALE GENOMIC DNA]</scope>
    <source>
        <strain evidence="1 2">DSM 41803</strain>
    </source>
</reference>
<dbReference type="EMBL" id="JADBGF010000001">
    <property type="protein sequence ID" value="MBE1601628.1"/>
    <property type="molecule type" value="Genomic_DNA"/>
</dbReference>
<evidence type="ECO:0000313" key="2">
    <source>
        <dbReference type="Proteomes" id="UP000629287"/>
    </source>
</evidence>
<evidence type="ECO:0000313" key="1">
    <source>
        <dbReference type="EMBL" id="MBE1601628.1"/>
    </source>
</evidence>
<keyword evidence="2" id="KW-1185">Reference proteome</keyword>